<dbReference type="PANTHER" id="PTHR42827">
    <property type="entry name" value="IRON-SULFUR CLUSTER-BINDING PROTEIN-RELATED"/>
    <property type="match status" value="1"/>
</dbReference>
<name>F1TCB2_9FIRM</name>
<reference evidence="2" key="1">
    <citation type="submission" date="2009-07" db="EMBL/GenBank/DDBJ databases">
        <authorList>
            <consortium name="US DOE Joint Genome Institute (JGI-PGF)"/>
            <person name="Lucas S."/>
            <person name="Copeland A."/>
            <person name="Lapidus A."/>
            <person name="Glavina del Rio T."/>
            <person name="Tice H."/>
            <person name="Bruce D."/>
            <person name="Goodwin L."/>
            <person name="Pitluck S."/>
            <person name="Larimer F."/>
            <person name="Land M.L."/>
            <person name="Mouttaki H."/>
            <person name="He Z."/>
            <person name="Zhou J."/>
            <person name="Hemme C.L."/>
        </authorList>
    </citation>
    <scope>NUCLEOTIDE SEQUENCE [LARGE SCALE GENOMIC DNA]</scope>
    <source>
        <strain evidence="2">DSM 2782</strain>
    </source>
</reference>
<comment type="caution">
    <text evidence="2">The sequence shown here is derived from an EMBL/GenBank/DDBJ whole genome shotgun (WGS) entry which is preliminary data.</text>
</comment>
<dbReference type="AlphaFoldDB" id="F1TCB2"/>
<accession>F1TCB2</accession>
<keyword evidence="3" id="KW-1185">Reference proteome</keyword>
<feature type="domain" description="4Fe-4S ferredoxin-type" evidence="1">
    <location>
        <begin position="158"/>
        <end position="188"/>
    </location>
</feature>
<dbReference type="InterPro" id="IPR017896">
    <property type="entry name" value="4Fe4S_Fe-S-bd"/>
</dbReference>
<organism evidence="2 3">
    <name type="scientific">Ruminiclostridium papyrosolvens DSM 2782</name>
    <dbReference type="NCBI Taxonomy" id="588581"/>
    <lineage>
        <taxon>Bacteria</taxon>
        <taxon>Bacillati</taxon>
        <taxon>Bacillota</taxon>
        <taxon>Clostridia</taxon>
        <taxon>Eubacteriales</taxon>
        <taxon>Oscillospiraceae</taxon>
        <taxon>Ruminiclostridium</taxon>
    </lineage>
</organism>
<dbReference type="Proteomes" id="UP000003860">
    <property type="component" value="Unassembled WGS sequence"/>
</dbReference>
<sequence>MIIDINRETDRIKTILLSLGADDCGFVSLEEQSSISWHMRADDVLPGVKTIIVFYKKFPRYFYTAEDRECYNKDFCKMISSVDMISQMLAQEIISKGFQAIAIAADDEVEPDWGAVSLRHYAVLAGLGSIGKNKLLLTPRFGSMVELGAVMTDMPLHGDAPIEKEICISGCARCIQACPQQALGGGETKADHCKETVYLNEDGDSISGCWLCRSSCPLNISFGKNNI</sequence>
<proteinExistence type="predicted"/>
<dbReference type="STRING" id="588581.Cpap_2713"/>
<dbReference type="eggNOG" id="COG1600">
    <property type="taxonomic scope" value="Bacteria"/>
</dbReference>
<dbReference type="SUPFAM" id="SSF46548">
    <property type="entry name" value="alpha-helical ferredoxin"/>
    <property type="match status" value="1"/>
</dbReference>
<reference evidence="2" key="2">
    <citation type="submission" date="2011-01" db="EMBL/GenBank/DDBJ databases">
        <title>The Non-contiguous Finished genome of Clostridium papyrosolvens.</title>
        <authorList>
            <person name="Lucas S."/>
            <person name="Copeland A."/>
            <person name="Lapidus A."/>
            <person name="Cheng J.-F."/>
            <person name="Goodwin L."/>
            <person name="Pitluck S."/>
            <person name="Misra M."/>
            <person name="Chertkov O."/>
            <person name="Detter J.C."/>
            <person name="Han C."/>
            <person name="Tapia R."/>
            <person name="Land M."/>
            <person name="Hauser L."/>
            <person name="Kyrpides N."/>
            <person name="Ivanova N."/>
            <person name="Pagani I."/>
            <person name="Mouttaki H."/>
            <person name="He Z."/>
            <person name="Zhou J."/>
            <person name="Hemme C.L."/>
            <person name="Woyke T."/>
        </authorList>
    </citation>
    <scope>NUCLEOTIDE SEQUENCE [LARGE SCALE GENOMIC DNA]</scope>
    <source>
        <strain evidence="2">DSM 2782</strain>
    </source>
</reference>
<evidence type="ECO:0000259" key="1">
    <source>
        <dbReference type="PROSITE" id="PS51379"/>
    </source>
</evidence>
<evidence type="ECO:0000313" key="2">
    <source>
        <dbReference type="EMBL" id="EGD48027.1"/>
    </source>
</evidence>
<dbReference type="RefSeq" id="WP_004618851.1">
    <property type="nucleotide sequence ID" value="NZ_ACXX02000005.1"/>
</dbReference>
<dbReference type="Gene3D" id="3.30.70.20">
    <property type="match status" value="1"/>
</dbReference>
<evidence type="ECO:0000313" key="3">
    <source>
        <dbReference type="Proteomes" id="UP000003860"/>
    </source>
</evidence>
<dbReference type="OrthoDB" id="9784571at2"/>
<dbReference type="PANTHER" id="PTHR42827:SF1">
    <property type="entry name" value="IRON-SULFUR CLUSTER-BINDING PROTEIN"/>
    <property type="match status" value="1"/>
</dbReference>
<gene>
    <name evidence="2" type="ORF">Cpap_2713</name>
</gene>
<protein>
    <recommendedName>
        <fullName evidence="1">4Fe-4S ferredoxin-type domain-containing protein</fullName>
    </recommendedName>
</protein>
<dbReference type="PROSITE" id="PS51379">
    <property type="entry name" value="4FE4S_FER_2"/>
    <property type="match status" value="1"/>
</dbReference>
<dbReference type="EMBL" id="ACXX02000005">
    <property type="protein sequence ID" value="EGD48027.1"/>
    <property type="molecule type" value="Genomic_DNA"/>
</dbReference>